<proteinExistence type="predicted"/>
<evidence type="ECO:0000313" key="2">
    <source>
        <dbReference type="EMBL" id="KKU55907.1"/>
    </source>
</evidence>
<gene>
    <name evidence="2" type="ORF">UX78_C0015G0054</name>
</gene>
<sequence length="63" mass="6798">MRQKVIKTGNSLAVTIPADFVKNYGLKPGSTVNVRPDLARGTLHLAFPSSGQLTLLPKIGPRR</sequence>
<dbReference type="Proteomes" id="UP000034607">
    <property type="component" value="Unassembled WGS sequence"/>
</dbReference>
<protein>
    <recommendedName>
        <fullName evidence="1">SpoVT-AbrB domain-containing protein</fullName>
    </recommendedName>
</protein>
<organism evidence="2 3">
    <name type="scientific">Candidatus Amesbacteria bacterium GW2011_GWA2_47_11</name>
    <dbReference type="NCBI Taxonomy" id="1618357"/>
    <lineage>
        <taxon>Bacteria</taxon>
        <taxon>Candidatus Amesiibacteriota</taxon>
    </lineage>
</organism>
<dbReference type="Pfam" id="PF04014">
    <property type="entry name" value="MazE_antitoxin"/>
    <property type="match status" value="1"/>
</dbReference>
<dbReference type="InterPro" id="IPR037914">
    <property type="entry name" value="SpoVT-AbrB_sf"/>
</dbReference>
<evidence type="ECO:0000259" key="1">
    <source>
        <dbReference type="Pfam" id="PF04014"/>
    </source>
</evidence>
<dbReference type="EMBL" id="LCNM01000015">
    <property type="protein sequence ID" value="KKU55907.1"/>
    <property type="molecule type" value="Genomic_DNA"/>
</dbReference>
<feature type="domain" description="SpoVT-AbrB" evidence="1">
    <location>
        <begin position="6"/>
        <end position="35"/>
    </location>
</feature>
<accession>A0A0G1RFQ5</accession>
<dbReference type="GO" id="GO:0003677">
    <property type="term" value="F:DNA binding"/>
    <property type="evidence" value="ECO:0007669"/>
    <property type="project" value="InterPro"/>
</dbReference>
<evidence type="ECO:0000313" key="3">
    <source>
        <dbReference type="Proteomes" id="UP000034607"/>
    </source>
</evidence>
<dbReference type="InterPro" id="IPR007159">
    <property type="entry name" value="SpoVT-AbrB_dom"/>
</dbReference>
<dbReference type="SUPFAM" id="SSF89447">
    <property type="entry name" value="AbrB/MazE/MraZ-like"/>
    <property type="match status" value="1"/>
</dbReference>
<reference evidence="2 3" key="1">
    <citation type="journal article" date="2015" name="Nature">
        <title>rRNA introns, odd ribosomes, and small enigmatic genomes across a large radiation of phyla.</title>
        <authorList>
            <person name="Brown C.T."/>
            <person name="Hug L.A."/>
            <person name="Thomas B.C."/>
            <person name="Sharon I."/>
            <person name="Castelle C.J."/>
            <person name="Singh A."/>
            <person name="Wilkins M.J."/>
            <person name="Williams K.H."/>
            <person name="Banfield J.F."/>
        </authorList>
    </citation>
    <scope>NUCLEOTIDE SEQUENCE [LARGE SCALE GENOMIC DNA]</scope>
</reference>
<comment type="caution">
    <text evidence="2">The sequence shown here is derived from an EMBL/GenBank/DDBJ whole genome shotgun (WGS) entry which is preliminary data.</text>
</comment>
<dbReference type="AlphaFoldDB" id="A0A0G1RFQ5"/>
<name>A0A0G1RFQ5_9BACT</name>
<dbReference type="Gene3D" id="2.10.260.10">
    <property type="match status" value="1"/>
</dbReference>